<reference evidence="3" key="1">
    <citation type="journal article" date="2014" name="BMC Genomics">
        <title>The Babesia bovis gene and promoter model: an update from full-length EST analysis.</title>
        <authorList>
            <person name="Yamagishi J."/>
            <person name="Wakaguri H."/>
            <person name="Yokoyama N."/>
            <person name="Yamashita R."/>
            <person name="Suzuki Y."/>
            <person name="Xuan X."/>
            <person name="Igarashi I."/>
        </authorList>
    </citation>
    <scope>NUCLEOTIDE SEQUENCE</scope>
    <source>
        <strain evidence="3">Texas</strain>
    </source>
</reference>
<feature type="chain" id="PRO_5004546829" evidence="2">
    <location>
        <begin position="20"/>
        <end position="170"/>
    </location>
</feature>
<evidence type="ECO:0000313" key="3">
    <source>
        <dbReference type="EMBL" id="BAN65177.1"/>
    </source>
</evidence>
<sequence length="170" mass="18250">MKFSMVIALSIAGAAICNAEHESEVLDQPIEGVMDSAIEDAENDILNQDDESTAEPYYVEGESNAAAAGCCSSNSTLAKEPTEEHSLYMVESDSDSSELEPKVLITPNTDVESTECYRNLTGYSNPHEAGTRAAENTEQEGAEGKKPAGFFNQPYLPFAVFAIVVATIWG</sequence>
<proteinExistence type="evidence at transcript level"/>
<dbReference type="EMBL" id="AK441383">
    <property type="protein sequence ID" value="BAN65177.1"/>
    <property type="molecule type" value="mRNA"/>
</dbReference>
<feature type="region of interest" description="Disordered" evidence="1">
    <location>
        <begin position="122"/>
        <end position="144"/>
    </location>
</feature>
<keyword evidence="2" id="KW-0732">Signal</keyword>
<dbReference type="AlphaFoldDB" id="S6BMB3"/>
<feature type="signal peptide" evidence="2">
    <location>
        <begin position="1"/>
        <end position="19"/>
    </location>
</feature>
<evidence type="ECO:0000256" key="2">
    <source>
        <dbReference type="SAM" id="SignalP"/>
    </source>
</evidence>
<protein>
    <submittedName>
        <fullName evidence="3">Uncharacterized protein</fullName>
    </submittedName>
</protein>
<dbReference type="VEuPathDB" id="PiroplasmaDB:BBOV_IV006820"/>
<gene>
    <name evidence="3" type="primary">BBOV_IV006820</name>
</gene>
<accession>S6BMB3</accession>
<name>S6BMB3_BABBO</name>
<organism evidence="3">
    <name type="scientific">Babesia bovis</name>
    <dbReference type="NCBI Taxonomy" id="5865"/>
    <lineage>
        <taxon>Eukaryota</taxon>
        <taxon>Sar</taxon>
        <taxon>Alveolata</taxon>
        <taxon>Apicomplexa</taxon>
        <taxon>Aconoidasida</taxon>
        <taxon>Piroplasmida</taxon>
        <taxon>Babesiidae</taxon>
        <taxon>Babesia</taxon>
    </lineage>
</organism>
<evidence type="ECO:0000256" key="1">
    <source>
        <dbReference type="SAM" id="MobiDB-lite"/>
    </source>
</evidence>